<dbReference type="Proteomes" id="UP000824090">
    <property type="component" value="Unassembled WGS sequence"/>
</dbReference>
<evidence type="ECO:0000259" key="7">
    <source>
        <dbReference type="Pfam" id="PF00892"/>
    </source>
</evidence>
<reference evidence="8" key="1">
    <citation type="submission" date="2020-10" db="EMBL/GenBank/DDBJ databases">
        <authorList>
            <person name="Gilroy R."/>
        </authorList>
    </citation>
    <scope>NUCLEOTIDE SEQUENCE</scope>
    <source>
        <strain evidence="8">ChiHcec3-6078</strain>
    </source>
</reference>
<evidence type="ECO:0000313" key="8">
    <source>
        <dbReference type="EMBL" id="HIU26151.1"/>
    </source>
</evidence>
<evidence type="ECO:0000256" key="3">
    <source>
        <dbReference type="ARBA" id="ARBA00022692"/>
    </source>
</evidence>
<evidence type="ECO:0000256" key="2">
    <source>
        <dbReference type="ARBA" id="ARBA00007362"/>
    </source>
</evidence>
<feature type="transmembrane region" description="Helical" evidence="6">
    <location>
        <begin position="210"/>
        <end position="228"/>
    </location>
</feature>
<dbReference type="PANTHER" id="PTHR22911">
    <property type="entry name" value="ACYL-MALONYL CONDENSING ENZYME-RELATED"/>
    <property type="match status" value="1"/>
</dbReference>
<organism evidence="8 9">
    <name type="scientific">Candidatus Allocopromorpha excrementigallinarum</name>
    <dbReference type="NCBI Taxonomy" id="2840742"/>
    <lineage>
        <taxon>Bacteria</taxon>
        <taxon>Bacillati</taxon>
        <taxon>Bacillota</taxon>
        <taxon>Clostridia</taxon>
        <taxon>Eubacteriales</taxon>
        <taxon>Eubacteriaceae</taxon>
        <taxon>Eubacteriaceae incertae sedis</taxon>
        <taxon>Candidatus Allocopromorpha</taxon>
    </lineage>
</organism>
<proteinExistence type="inferred from homology"/>
<feature type="transmembrane region" description="Helical" evidence="6">
    <location>
        <begin position="125"/>
        <end position="145"/>
    </location>
</feature>
<accession>A0A9D1L6V9</accession>
<feature type="domain" description="EamA" evidence="7">
    <location>
        <begin position="9"/>
        <end position="140"/>
    </location>
</feature>
<feature type="transmembrane region" description="Helical" evidence="6">
    <location>
        <begin position="41"/>
        <end position="60"/>
    </location>
</feature>
<feature type="domain" description="EamA" evidence="7">
    <location>
        <begin position="152"/>
        <end position="280"/>
    </location>
</feature>
<feature type="transmembrane region" description="Helical" evidence="6">
    <location>
        <begin position="72"/>
        <end position="90"/>
    </location>
</feature>
<evidence type="ECO:0000256" key="5">
    <source>
        <dbReference type="ARBA" id="ARBA00023136"/>
    </source>
</evidence>
<feature type="transmembrane region" description="Helical" evidence="6">
    <location>
        <begin position="179"/>
        <end position="198"/>
    </location>
</feature>
<dbReference type="Pfam" id="PF00892">
    <property type="entry name" value="EamA"/>
    <property type="match status" value="2"/>
</dbReference>
<gene>
    <name evidence="8" type="ORF">IAC50_06650</name>
</gene>
<reference evidence="8" key="2">
    <citation type="journal article" date="2021" name="PeerJ">
        <title>Extensive microbial diversity within the chicken gut microbiome revealed by metagenomics and culture.</title>
        <authorList>
            <person name="Gilroy R."/>
            <person name="Ravi A."/>
            <person name="Getino M."/>
            <person name="Pursley I."/>
            <person name="Horton D.L."/>
            <person name="Alikhan N.F."/>
            <person name="Baker D."/>
            <person name="Gharbi K."/>
            <person name="Hall N."/>
            <person name="Watson M."/>
            <person name="Adriaenssens E.M."/>
            <person name="Foster-Nyarko E."/>
            <person name="Jarju S."/>
            <person name="Secka A."/>
            <person name="Antonio M."/>
            <person name="Oren A."/>
            <person name="Chaudhuri R.R."/>
            <person name="La Ragione R."/>
            <person name="Hildebrand F."/>
            <person name="Pallen M.J."/>
        </authorList>
    </citation>
    <scope>NUCLEOTIDE SEQUENCE</scope>
    <source>
        <strain evidence="8">ChiHcec3-6078</strain>
    </source>
</reference>
<feature type="transmembrane region" description="Helical" evidence="6">
    <location>
        <begin position="102"/>
        <end position="118"/>
    </location>
</feature>
<feature type="transmembrane region" description="Helical" evidence="6">
    <location>
        <begin position="240"/>
        <end position="257"/>
    </location>
</feature>
<comment type="subcellular location">
    <subcellularLocation>
        <location evidence="1">Membrane</location>
        <topology evidence="1">Multi-pass membrane protein</topology>
    </subcellularLocation>
</comment>
<feature type="transmembrane region" description="Helical" evidence="6">
    <location>
        <begin position="151"/>
        <end position="172"/>
    </location>
</feature>
<keyword evidence="4 6" id="KW-1133">Transmembrane helix</keyword>
<dbReference type="PANTHER" id="PTHR22911:SF6">
    <property type="entry name" value="SOLUTE CARRIER FAMILY 35 MEMBER G1"/>
    <property type="match status" value="1"/>
</dbReference>
<feature type="transmembrane region" description="Helical" evidence="6">
    <location>
        <begin position="263"/>
        <end position="283"/>
    </location>
</feature>
<dbReference type="InterPro" id="IPR000620">
    <property type="entry name" value="EamA_dom"/>
</dbReference>
<name>A0A9D1L6V9_9FIRM</name>
<sequence length="295" mass="32452">MKNLTGRQKGAVLMCASAFLFSAMQIAINMAGESVPIMEQIFFRNIISLIISFVIIRKSGGLLFGEKKHQPLLFVRSSFGFIGLIAMFYASAHANQGDVSTLFKLSPFMITLWAAIFLKEKIKRIQIPALLIAFAGAAFVANPAFNSNLFPLFVALLCAFFSSVSYTLLAYFKNKVDGMTIIMHFSTFCVIVCLPFMIYDFSMPTPREFFLLMLIGIFGGLGQIALTYSYRMAPAAEISIYNYSGIVFSIILGYIFLGEVLDISSFIGCGLVISAAAITYIFSGKSDKKTPAKPN</sequence>
<keyword evidence="5 6" id="KW-0472">Membrane</keyword>
<dbReference type="SUPFAM" id="SSF103481">
    <property type="entry name" value="Multidrug resistance efflux transporter EmrE"/>
    <property type="match status" value="2"/>
</dbReference>
<keyword evidence="3 6" id="KW-0812">Transmembrane</keyword>
<evidence type="ECO:0000256" key="4">
    <source>
        <dbReference type="ARBA" id="ARBA00022989"/>
    </source>
</evidence>
<comment type="caution">
    <text evidence="8">The sequence shown here is derived from an EMBL/GenBank/DDBJ whole genome shotgun (WGS) entry which is preliminary data.</text>
</comment>
<dbReference type="EMBL" id="DVMP01000123">
    <property type="protein sequence ID" value="HIU26151.1"/>
    <property type="molecule type" value="Genomic_DNA"/>
</dbReference>
<evidence type="ECO:0000256" key="1">
    <source>
        <dbReference type="ARBA" id="ARBA00004141"/>
    </source>
</evidence>
<evidence type="ECO:0000256" key="6">
    <source>
        <dbReference type="SAM" id="Phobius"/>
    </source>
</evidence>
<comment type="similarity">
    <text evidence="2">Belongs to the EamA transporter family.</text>
</comment>
<dbReference type="GO" id="GO:0016020">
    <property type="term" value="C:membrane"/>
    <property type="evidence" value="ECO:0007669"/>
    <property type="project" value="UniProtKB-SubCell"/>
</dbReference>
<evidence type="ECO:0000313" key="9">
    <source>
        <dbReference type="Proteomes" id="UP000824090"/>
    </source>
</evidence>
<dbReference type="InterPro" id="IPR037185">
    <property type="entry name" value="EmrE-like"/>
</dbReference>
<protein>
    <submittedName>
        <fullName evidence="8">DMT family transporter</fullName>
    </submittedName>
</protein>
<dbReference type="AlphaFoldDB" id="A0A9D1L6V9"/>